<organism evidence="3">
    <name type="scientific">Arundo donax</name>
    <name type="common">Giant reed</name>
    <name type="synonym">Donax arundinaceus</name>
    <dbReference type="NCBI Taxonomy" id="35708"/>
    <lineage>
        <taxon>Eukaryota</taxon>
        <taxon>Viridiplantae</taxon>
        <taxon>Streptophyta</taxon>
        <taxon>Embryophyta</taxon>
        <taxon>Tracheophyta</taxon>
        <taxon>Spermatophyta</taxon>
        <taxon>Magnoliopsida</taxon>
        <taxon>Liliopsida</taxon>
        <taxon>Poales</taxon>
        <taxon>Poaceae</taxon>
        <taxon>PACMAD clade</taxon>
        <taxon>Arundinoideae</taxon>
        <taxon>Arundineae</taxon>
        <taxon>Arundo</taxon>
    </lineage>
</organism>
<proteinExistence type="predicted"/>
<feature type="region of interest" description="Disordered" evidence="2">
    <location>
        <begin position="132"/>
        <end position="182"/>
    </location>
</feature>
<feature type="compositionally biased region" description="Acidic residues" evidence="2">
    <location>
        <begin position="132"/>
        <end position="148"/>
    </location>
</feature>
<evidence type="ECO:0000313" key="3">
    <source>
        <dbReference type="EMBL" id="JAD17718.1"/>
    </source>
</evidence>
<feature type="coiled-coil region" evidence="1">
    <location>
        <begin position="93"/>
        <end position="124"/>
    </location>
</feature>
<sequence>MASSGEGRREAAAPAPAEADRAKDEKEEEDPVAATTTRKKAVTRRLSQARIDRCIAFNYDDERTLSEAGRPKLTAAVPPEQLARLPKHLLDGLIEIDAKREARRAALERLRQEREDILRQYREKGFVEYEVDVDVDNEDEDDSEEEEEKVPAALSRPPPRSGRRRFRPGVVKQSAGVIRKLN</sequence>
<dbReference type="AlphaFoldDB" id="A0A0A8XY76"/>
<name>A0A0A8XY76_ARUDO</name>
<reference evidence="3" key="1">
    <citation type="submission" date="2014-09" db="EMBL/GenBank/DDBJ databases">
        <authorList>
            <person name="Magalhaes I.L.F."/>
            <person name="Oliveira U."/>
            <person name="Santos F.R."/>
            <person name="Vidigal T.H.D.A."/>
            <person name="Brescovit A.D."/>
            <person name="Santos A.J."/>
        </authorList>
    </citation>
    <scope>NUCLEOTIDE SEQUENCE</scope>
    <source>
        <tissue evidence="3">Shoot tissue taken approximately 20 cm above the soil surface</tissue>
    </source>
</reference>
<evidence type="ECO:0000256" key="2">
    <source>
        <dbReference type="SAM" id="MobiDB-lite"/>
    </source>
</evidence>
<reference evidence="3" key="2">
    <citation type="journal article" date="2015" name="Data Brief">
        <title>Shoot transcriptome of the giant reed, Arundo donax.</title>
        <authorList>
            <person name="Barrero R.A."/>
            <person name="Guerrero F.D."/>
            <person name="Moolhuijzen P."/>
            <person name="Goolsby J.A."/>
            <person name="Tidwell J."/>
            <person name="Bellgard S.E."/>
            <person name="Bellgard M.I."/>
        </authorList>
    </citation>
    <scope>NUCLEOTIDE SEQUENCE</scope>
    <source>
        <tissue evidence="3">Shoot tissue taken approximately 20 cm above the soil surface</tissue>
    </source>
</reference>
<keyword evidence="1" id="KW-0175">Coiled coil</keyword>
<dbReference type="PANTHER" id="PTHR36138">
    <property type="entry name" value="EXPRESSED PROTEIN-RELATED"/>
    <property type="match status" value="1"/>
</dbReference>
<evidence type="ECO:0000256" key="1">
    <source>
        <dbReference type="SAM" id="Coils"/>
    </source>
</evidence>
<feature type="compositionally biased region" description="Basic and acidic residues" evidence="2">
    <location>
        <begin position="1"/>
        <end position="11"/>
    </location>
</feature>
<protein>
    <submittedName>
        <fullName evidence="3">Uncharacterized protein</fullName>
    </submittedName>
</protein>
<feature type="region of interest" description="Disordered" evidence="2">
    <location>
        <begin position="1"/>
        <end position="42"/>
    </location>
</feature>
<accession>A0A0A8XY76</accession>
<dbReference type="PANTHER" id="PTHR36138:SF13">
    <property type="entry name" value="OS04G0604500 PROTEIN"/>
    <property type="match status" value="1"/>
</dbReference>
<dbReference type="EMBL" id="GBRH01280177">
    <property type="protein sequence ID" value="JAD17718.1"/>
    <property type="molecule type" value="Transcribed_RNA"/>
</dbReference>